<dbReference type="InterPro" id="IPR046229">
    <property type="entry name" value="TnpC-like"/>
</dbReference>
<gene>
    <name evidence="2" type="ordered locus">Cyan7425_4148</name>
</gene>
<dbReference type="AlphaFoldDB" id="B8HWN6"/>
<proteinExistence type="predicted"/>
<dbReference type="Pfam" id="PF19776">
    <property type="entry name" value="DUF6262"/>
    <property type="match status" value="1"/>
</dbReference>
<dbReference type="HOGENOM" id="CLU_135503_0_0_3"/>
<dbReference type="KEGG" id="cyn:Cyan7425_4148"/>
<dbReference type="EMBL" id="CP001344">
    <property type="protein sequence ID" value="ACL46462.1"/>
    <property type="molecule type" value="Genomic_DNA"/>
</dbReference>
<feature type="coiled-coil region" evidence="1">
    <location>
        <begin position="100"/>
        <end position="165"/>
    </location>
</feature>
<evidence type="ECO:0008006" key="3">
    <source>
        <dbReference type="Google" id="ProtNLM"/>
    </source>
</evidence>
<dbReference type="STRING" id="395961.Cyan7425_4148"/>
<keyword evidence="1" id="KW-0175">Coiled coil</keyword>
<name>B8HWN6_CYAP4</name>
<organism evidence="2">
    <name type="scientific">Cyanothece sp. (strain PCC 7425 / ATCC 29141)</name>
    <dbReference type="NCBI Taxonomy" id="395961"/>
    <lineage>
        <taxon>Bacteria</taxon>
        <taxon>Bacillati</taxon>
        <taxon>Cyanobacteriota</taxon>
        <taxon>Cyanophyceae</taxon>
        <taxon>Gomontiellales</taxon>
        <taxon>Cyanothecaceae</taxon>
        <taxon>Cyanothece</taxon>
    </lineage>
</organism>
<accession>B8HWN6</accession>
<evidence type="ECO:0000256" key="1">
    <source>
        <dbReference type="SAM" id="Coils"/>
    </source>
</evidence>
<sequence length="167" mass="19542">MTEEGISLHWKRNTEGIKLAAQRKREETFTRTDEAIKQLIRDRKPINFESVAEAANVTRAWIYKQPELRQRIETLRSQQASKKELPPQARASDASKTAMIATLREENKRLRAEIQRLKRDLESAYGQALGFEDLQSENSRLERQCQRLQQLLTEARAEIESHKRDLQ</sequence>
<evidence type="ECO:0000313" key="2">
    <source>
        <dbReference type="EMBL" id="ACL46462.1"/>
    </source>
</evidence>
<dbReference type="Gene3D" id="1.20.5.1700">
    <property type="match status" value="1"/>
</dbReference>
<dbReference type="eggNOG" id="ENOG5030D09">
    <property type="taxonomic scope" value="Bacteria"/>
</dbReference>
<dbReference type="OrthoDB" id="533336at2"/>
<reference evidence="2" key="1">
    <citation type="submission" date="2009-01" db="EMBL/GenBank/DDBJ databases">
        <title>Complete sequence of chromosome Cyanothece sp. PCC 7425.</title>
        <authorList>
            <consortium name="US DOE Joint Genome Institute"/>
            <person name="Lucas S."/>
            <person name="Copeland A."/>
            <person name="Lapidus A."/>
            <person name="Glavina del Rio T."/>
            <person name="Dalin E."/>
            <person name="Tice H."/>
            <person name="Bruce D."/>
            <person name="Goodwin L."/>
            <person name="Pitluck S."/>
            <person name="Sims D."/>
            <person name="Meineke L."/>
            <person name="Brettin T."/>
            <person name="Detter J.C."/>
            <person name="Han C."/>
            <person name="Larimer F."/>
            <person name="Land M."/>
            <person name="Hauser L."/>
            <person name="Kyrpides N."/>
            <person name="Ovchinnikova G."/>
            <person name="Liberton M."/>
            <person name="Stoeckel J."/>
            <person name="Banerjee A."/>
            <person name="Singh A."/>
            <person name="Page L."/>
            <person name="Sato H."/>
            <person name="Zhao L."/>
            <person name="Sherman L."/>
            <person name="Pakrasi H."/>
            <person name="Richardson P."/>
        </authorList>
    </citation>
    <scope>NUCLEOTIDE SEQUENCE</scope>
    <source>
        <strain evidence="2">PCC 7425</strain>
    </source>
</reference>
<protein>
    <recommendedName>
        <fullName evidence="3">Transposase</fullName>
    </recommendedName>
</protein>